<name>A0ABQ4Q6J6_9BURK</name>
<dbReference type="InterPro" id="IPR004358">
    <property type="entry name" value="Sig_transdc_His_kin-like_C"/>
</dbReference>
<dbReference type="Gene3D" id="6.10.340.10">
    <property type="match status" value="1"/>
</dbReference>
<dbReference type="SUPFAM" id="SSF47384">
    <property type="entry name" value="Homodimeric domain of signal transducing histidine kinase"/>
    <property type="match status" value="1"/>
</dbReference>
<feature type="region of interest" description="Disordered" evidence="5">
    <location>
        <begin position="353"/>
        <end position="372"/>
    </location>
</feature>
<dbReference type="RefSeq" id="WP_220809176.1">
    <property type="nucleotide sequence ID" value="NZ_BPMK01000012.1"/>
</dbReference>
<dbReference type="PRINTS" id="PR00344">
    <property type="entry name" value="BCTRLSENSOR"/>
</dbReference>
<reference evidence="9 10" key="1">
    <citation type="journal article" date="2022" name="Int. J. Syst. Evol. Microbiol.">
        <title>Noviherbaspirillum aridicola sp. nov., isolated from an arid soil in Pakistan.</title>
        <authorList>
            <person name="Khan I.U."/>
            <person name="Saqib M."/>
            <person name="Amin A."/>
            <person name="Hussain F."/>
            <person name="Li L."/>
            <person name="Liu Y.H."/>
            <person name="Fang B.Z."/>
            <person name="Ahmed I."/>
            <person name="Li W.J."/>
        </authorList>
    </citation>
    <scope>NUCLEOTIDE SEQUENCE [LARGE SCALE GENOMIC DNA]</scope>
    <source>
        <strain evidence="9 10">NCCP-691</strain>
    </source>
</reference>
<dbReference type="PANTHER" id="PTHR43547:SF2">
    <property type="entry name" value="HYBRID SIGNAL TRANSDUCTION HISTIDINE KINASE C"/>
    <property type="match status" value="1"/>
</dbReference>
<dbReference type="CDD" id="cd18774">
    <property type="entry name" value="PDC2_HK_sensor"/>
    <property type="match status" value="1"/>
</dbReference>
<dbReference type="InterPro" id="IPR011006">
    <property type="entry name" value="CheY-like_superfamily"/>
</dbReference>
<dbReference type="InterPro" id="IPR036890">
    <property type="entry name" value="HATPase_C_sf"/>
</dbReference>
<dbReference type="CDD" id="cd00082">
    <property type="entry name" value="HisKA"/>
    <property type="match status" value="1"/>
</dbReference>
<dbReference type="Pfam" id="PF00072">
    <property type="entry name" value="Response_reg"/>
    <property type="match status" value="1"/>
</dbReference>
<dbReference type="InterPro" id="IPR001789">
    <property type="entry name" value="Sig_transdc_resp-reg_receiver"/>
</dbReference>
<dbReference type="SMART" id="SM00387">
    <property type="entry name" value="HATPase_c"/>
    <property type="match status" value="1"/>
</dbReference>
<dbReference type="Proteomes" id="UP000887222">
    <property type="component" value="Unassembled WGS sequence"/>
</dbReference>
<dbReference type="SUPFAM" id="SSF55874">
    <property type="entry name" value="ATPase domain of HSP90 chaperone/DNA topoisomerase II/histidine kinase"/>
    <property type="match status" value="1"/>
</dbReference>
<dbReference type="Pfam" id="PF00512">
    <property type="entry name" value="HisKA"/>
    <property type="match status" value="1"/>
</dbReference>
<evidence type="ECO:0000259" key="8">
    <source>
        <dbReference type="PROSITE" id="PS50110"/>
    </source>
</evidence>
<evidence type="ECO:0000256" key="6">
    <source>
        <dbReference type="SAM" id="Phobius"/>
    </source>
</evidence>
<keyword evidence="3 4" id="KW-0597">Phosphoprotein</keyword>
<feature type="transmembrane region" description="Helical" evidence="6">
    <location>
        <begin position="270"/>
        <end position="292"/>
    </location>
</feature>
<dbReference type="PROSITE" id="PS50109">
    <property type="entry name" value="HIS_KIN"/>
    <property type="match status" value="1"/>
</dbReference>
<gene>
    <name evidence="9" type="ORF">NCCP691_27670</name>
</gene>
<dbReference type="InterPro" id="IPR036097">
    <property type="entry name" value="HisK_dim/P_sf"/>
</dbReference>
<feature type="modified residue" description="4-aspartylphosphate" evidence="4">
    <location>
        <position position="664"/>
    </location>
</feature>
<sequence length="740" mass="79952">MRLRAHLTQLVVAALAPMVIVSAIALNKVRERHREAALASLQETARAASLLVERELVEVQTALRVLAVSQSLAEGDLERFHQKATAAMKGMPGWTILYDDQGRQLANTRVPWGMELPPRGVNVEQFGRILQEDRFHISSLAWAENVQRNVLLVEMPVRLGDRRFVLSHAILPEHINNTFIERSIPGSWVVALFDRDGITLARSHGAEQYVGKPAREDTRQAIRSGYSGVLRHVIRGEVEVYDVFVHSPLSGWTIAVGAPVSEIDSVVNQAALISGLGLLAAIVAATIAAWLIGRRVSRSVQGAVRSAATLGRGDLPEPPARSGVAEIDALHRTLQESGRMLALEKSQRRAAEAERNALLESEQQARREAERQNGAKDQFLAMLGHELRNPLAAITSAVEVLGIDGGGARGEGARTILARQVRHLERMVDDLLDVSRVMSGKVILDRQPLDLAATVSGCVATLKSTGRAERHVVTLSALRPVWVQADPVRIEQVVNNLLDNAVKYTPAGGSIRVEVRAEGVNALLCVQDSGVGIPAELQARIFEVFVQGERSLDRSQGGLGIGLALARRLARLHDGDVECRSDGADAGSSFTLRLPLAAAHQPVAGETRRPAPSCSVLLVDDHADARDMTLAMLENDGHRPRAAVDAEDAIRLALAERPDLALIDIGMPGTDGYALARAIRARPELAGIVLVALTGYGSPEDRARSSDAGFDLHMVKPLTRQKLDTACALLDRARPLASEA</sequence>
<feature type="domain" description="Histidine kinase" evidence="7">
    <location>
        <begin position="382"/>
        <end position="598"/>
    </location>
</feature>
<dbReference type="InterPro" id="IPR003594">
    <property type="entry name" value="HATPase_dom"/>
</dbReference>
<dbReference type="Gene3D" id="1.10.287.130">
    <property type="match status" value="1"/>
</dbReference>
<keyword evidence="6" id="KW-1133">Transmembrane helix</keyword>
<dbReference type="SUPFAM" id="SSF52172">
    <property type="entry name" value="CheY-like"/>
    <property type="match status" value="1"/>
</dbReference>
<feature type="domain" description="Response regulatory" evidence="8">
    <location>
        <begin position="615"/>
        <end position="731"/>
    </location>
</feature>
<keyword evidence="6" id="KW-0472">Membrane</keyword>
<evidence type="ECO:0000313" key="9">
    <source>
        <dbReference type="EMBL" id="GIZ52753.1"/>
    </source>
</evidence>
<dbReference type="EC" id="2.7.13.3" evidence="2"/>
<proteinExistence type="predicted"/>
<organism evidence="9 10">
    <name type="scientific">Noviherbaspirillum aridicola</name>
    <dbReference type="NCBI Taxonomy" id="2849687"/>
    <lineage>
        <taxon>Bacteria</taxon>
        <taxon>Pseudomonadati</taxon>
        <taxon>Pseudomonadota</taxon>
        <taxon>Betaproteobacteria</taxon>
        <taxon>Burkholderiales</taxon>
        <taxon>Oxalobacteraceae</taxon>
        <taxon>Noviherbaspirillum</taxon>
    </lineage>
</organism>
<evidence type="ECO:0000259" key="7">
    <source>
        <dbReference type="PROSITE" id="PS50109"/>
    </source>
</evidence>
<dbReference type="InterPro" id="IPR005467">
    <property type="entry name" value="His_kinase_dom"/>
</dbReference>
<dbReference type="EMBL" id="BPMK01000012">
    <property type="protein sequence ID" value="GIZ52753.1"/>
    <property type="molecule type" value="Genomic_DNA"/>
</dbReference>
<keyword evidence="6" id="KW-0812">Transmembrane</keyword>
<dbReference type="Gene3D" id="3.40.50.2300">
    <property type="match status" value="1"/>
</dbReference>
<evidence type="ECO:0000256" key="3">
    <source>
        <dbReference type="ARBA" id="ARBA00022553"/>
    </source>
</evidence>
<comment type="catalytic activity">
    <reaction evidence="1">
        <text>ATP + protein L-histidine = ADP + protein N-phospho-L-histidine.</text>
        <dbReference type="EC" id="2.7.13.3"/>
    </reaction>
</comment>
<keyword evidence="10" id="KW-1185">Reference proteome</keyword>
<evidence type="ECO:0000256" key="2">
    <source>
        <dbReference type="ARBA" id="ARBA00012438"/>
    </source>
</evidence>
<evidence type="ECO:0000256" key="5">
    <source>
        <dbReference type="SAM" id="MobiDB-lite"/>
    </source>
</evidence>
<evidence type="ECO:0000256" key="1">
    <source>
        <dbReference type="ARBA" id="ARBA00000085"/>
    </source>
</evidence>
<comment type="caution">
    <text evidence="9">The sequence shown here is derived from an EMBL/GenBank/DDBJ whole genome shotgun (WGS) entry which is preliminary data.</text>
</comment>
<dbReference type="CDD" id="cd17580">
    <property type="entry name" value="REC_2_DhkD-like"/>
    <property type="match status" value="1"/>
</dbReference>
<evidence type="ECO:0000256" key="4">
    <source>
        <dbReference type="PROSITE-ProRule" id="PRU00169"/>
    </source>
</evidence>
<accession>A0ABQ4Q6J6</accession>
<dbReference type="PROSITE" id="PS50110">
    <property type="entry name" value="RESPONSE_REGULATORY"/>
    <property type="match status" value="1"/>
</dbReference>
<dbReference type="InterPro" id="IPR003661">
    <property type="entry name" value="HisK_dim/P_dom"/>
</dbReference>
<protein>
    <recommendedName>
        <fullName evidence="2">histidine kinase</fullName>
        <ecNumber evidence="2">2.7.13.3</ecNumber>
    </recommendedName>
</protein>
<dbReference type="PANTHER" id="PTHR43547">
    <property type="entry name" value="TWO-COMPONENT HISTIDINE KINASE"/>
    <property type="match status" value="1"/>
</dbReference>
<dbReference type="Pfam" id="PF02518">
    <property type="entry name" value="HATPase_c"/>
    <property type="match status" value="1"/>
</dbReference>
<dbReference type="SMART" id="SM00448">
    <property type="entry name" value="REC"/>
    <property type="match status" value="1"/>
</dbReference>
<dbReference type="Gene3D" id="3.30.565.10">
    <property type="entry name" value="Histidine kinase-like ATPase, C-terminal domain"/>
    <property type="match status" value="1"/>
</dbReference>
<evidence type="ECO:0000313" key="10">
    <source>
        <dbReference type="Proteomes" id="UP000887222"/>
    </source>
</evidence>
<dbReference type="SMART" id="SM00388">
    <property type="entry name" value="HisKA"/>
    <property type="match status" value="1"/>
</dbReference>